<dbReference type="RefSeq" id="WP_301856723.1">
    <property type="nucleotide sequence ID" value="NZ_JAUJWU010000003.1"/>
</dbReference>
<dbReference type="SUPFAM" id="SSF46785">
    <property type="entry name" value="Winged helix' DNA-binding domain"/>
    <property type="match status" value="1"/>
</dbReference>
<evidence type="ECO:0000313" key="5">
    <source>
        <dbReference type="EMBL" id="MDN7246112.1"/>
    </source>
</evidence>
<evidence type="ECO:0000256" key="2">
    <source>
        <dbReference type="ARBA" id="ARBA00023125"/>
    </source>
</evidence>
<name>A0ABT8NEL6_9BACL</name>
<keyword evidence="1" id="KW-0805">Transcription regulation</keyword>
<dbReference type="Gene3D" id="1.10.10.10">
    <property type="entry name" value="Winged helix-like DNA-binding domain superfamily/Winged helix DNA-binding domain"/>
    <property type="match status" value="1"/>
</dbReference>
<dbReference type="InterPro" id="IPR036390">
    <property type="entry name" value="WH_DNA-bd_sf"/>
</dbReference>
<evidence type="ECO:0000313" key="6">
    <source>
        <dbReference type="Proteomes" id="UP001172142"/>
    </source>
</evidence>
<keyword evidence="6" id="KW-1185">Reference proteome</keyword>
<dbReference type="CDD" id="cd07377">
    <property type="entry name" value="WHTH_GntR"/>
    <property type="match status" value="1"/>
</dbReference>
<dbReference type="PANTHER" id="PTHR44846">
    <property type="entry name" value="MANNOSYL-D-GLYCERATE TRANSPORT/METABOLISM SYSTEM REPRESSOR MNGR-RELATED"/>
    <property type="match status" value="1"/>
</dbReference>
<dbReference type="InterPro" id="IPR028978">
    <property type="entry name" value="Chorismate_lyase_/UTRA_dom_sf"/>
</dbReference>
<dbReference type="SMART" id="SM00345">
    <property type="entry name" value="HTH_GNTR"/>
    <property type="match status" value="1"/>
</dbReference>
<dbReference type="Pfam" id="PF00392">
    <property type="entry name" value="GntR"/>
    <property type="match status" value="1"/>
</dbReference>
<dbReference type="InterPro" id="IPR036388">
    <property type="entry name" value="WH-like_DNA-bd_sf"/>
</dbReference>
<protein>
    <submittedName>
        <fullName evidence="5">GntR family transcriptional regulator</fullName>
    </submittedName>
</protein>
<dbReference type="Proteomes" id="UP001172142">
    <property type="component" value="Unassembled WGS sequence"/>
</dbReference>
<feature type="domain" description="HTH gntR-type" evidence="4">
    <location>
        <begin position="16"/>
        <end position="84"/>
    </location>
</feature>
<dbReference type="Gene3D" id="3.40.1410.10">
    <property type="entry name" value="Chorismate lyase-like"/>
    <property type="match status" value="1"/>
</dbReference>
<dbReference type="InterPro" id="IPR050679">
    <property type="entry name" value="Bact_HTH_transcr_reg"/>
</dbReference>
<dbReference type="PRINTS" id="PR00035">
    <property type="entry name" value="HTHGNTR"/>
</dbReference>
<reference evidence="5 6" key="1">
    <citation type="submission" date="2023-07" db="EMBL/GenBank/DDBJ databases">
        <title>Novel species in genus Planococcus.</title>
        <authorList>
            <person name="Ning S."/>
        </authorList>
    </citation>
    <scope>NUCLEOTIDE SEQUENCE [LARGE SCALE GENOMIC DNA]</scope>
    <source>
        <strain evidence="5 6">N017</strain>
    </source>
</reference>
<dbReference type="PANTHER" id="PTHR44846:SF1">
    <property type="entry name" value="MANNOSYL-D-GLYCERATE TRANSPORT_METABOLISM SYSTEM REPRESSOR MNGR-RELATED"/>
    <property type="match status" value="1"/>
</dbReference>
<dbReference type="InterPro" id="IPR011663">
    <property type="entry name" value="UTRA"/>
</dbReference>
<comment type="caution">
    <text evidence="5">The sequence shown here is derived from an EMBL/GenBank/DDBJ whole genome shotgun (WGS) entry which is preliminary data.</text>
</comment>
<dbReference type="SMART" id="SM00866">
    <property type="entry name" value="UTRA"/>
    <property type="match status" value="1"/>
</dbReference>
<gene>
    <name evidence="5" type="ORF">QWY13_11515</name>
</gene>
<keyword evidence="3" id="KW-0804">Transcription</keyword>
<accession>A0ABT8NEL6</accession>
<proteinExistence type="predicted"/>
<evidence type="ECO:0000256" key="3">
    <source>
        <dbReference type="ARBA" id="ARBA00023163"/>
    </source>
</evidence>
<sequence length="251" mass="28801">MTSLMPKQTIDRSSPIPLYKQIKEILIKELQAASGETGRPFSTEHELVERFHVSRAPVRQALKELTDEGYVYRERAKGTFPVQEMPARPPGLELGGLVAYLRSQGLDCKSKILNVDRVVPTQQLYKILRLDPGKEVLKISRLILLEDKPLVWTQTYLHVPEKFHPTTEELKETNSIFVLLENEQGTHISREDHQIYASVASEMEAEILELEDKDPVLITETKLYTRTDQLIGWRKAVHIPNGYKLSFSVNR</sequence>
<organism evidence="5 6">
    <name type="scientific">Planococcus shenhongbingii</name>
    <dbReference type="NCBI Taxonomy" id="3058398"/>
    <lineage>
        <taxon>Bacteria</taxon>
        <taxon>Bacillati</taxon>
        <taxon>Bacillota</taxon>
        <taxon>Bacilli</taxon>
        <taxon>Bacillales</taxon>
        <taxon>Caryophanaceae</taxon>
        <taxon>Planococcus</taxon>
    </lineage>
</organism>
<dbReference type="InterPro" id="IPR000524">
    <property type="entry name" value="Tscrpt_reg_HTH_GntR"/>
</dbReference>
<keyword evidence="2" id="KW-0238">DNA-binding</keyword>
<dbReference type="Pfam" id="PF07702">
    <property type="entry name" value="UTRA"/>
    <property type="match status" value="1"/>
</dbReference>
<dbReference type="SUPFAM" id="SSF64288">
    <property type="entry name" value="Chorismate lyase-like"/>
    <property type="match status" value="1"/>
</dbReference>
<dbReference type="PROSITE" id="PS50949">
    <property type="entry name" value="HTH_GNTR"/>
    <property type="match status" value="1"/>
</dbReference>
<evidence type="ECO:0000259" key="4">
    <source>
        <dbReference type="PROSITE" id="PS50949"/>
    </source>
</evidence>
<evidence type="ECO:0000256" key="1">
    <source>
        <dbReference type="ARBA" id="ARBA00023015"/>
    </source>
</evidence>
<dbReference type="EMBL" id="JAUJWU010000003">
    <property type="protein sequence ID" value="MDN7246112.1"/>
    <property type="molecule type" value="Genomic_DNA"/>
</dbReference>